<accession>A0A8J2SXS2</accession>
<name>A0A8J2SXS2_9STRA</name>
<protein>
    <submittedName>
        <fullName evidence="1">Uncharacterized protein</fullName>
    </submittedName>
</protein>
<keyword evidence="2" id="KW-1185">Reference proteome</keyword>
<evidence type="ECO:0000313" key="1">
    <source>
        <dbReference type="EMBL" id="CAH0379500.1"/>
    </source>
</evidence>
<dbReference type="EMBL" id="CAKKNE010000006">
    <property type="protein sequence ID" value="CAH0379500.1"/>
    <property type="molecule type" value="Genomic_DNA"/>
</dbReference>
<reference evidence="1" key="1">
    <citation type="submission" date="2021-11" db="EMBL/GenBank/DDBJ databases">
        <authorList>
            <consortium name="Genoscope - CEA"/>
            <person name="William W."/>
        </authorList>
    </citation>
    <scope>NUCLEOTIDE SEQUENCE</scope>
</reference>
<dbReference type="AlphaFoldDB" id="A0A8J2SXS2"/>
<sequence>MADAEQLARAICETCAQLHQPNAPLHDIAAANLRLIQLCEHEQAPQACLLIVRHGGQLAAQGAPIHACALAAGKVERACRERIVGGDDAFALLEQLAKDEAGDACAGAVCAAVAFWCVESGQEVNALDRCAARPVLLATAIADELARRDMMRDAAGAWRAVARAAPPVAKLARCVQAWAACGARLRGAPPAVLGALLEAAIGGDADATGALCALVEAEPPLPPADAVAPYHTLVALAVAPTDAAAAADARASLAAALLTLLAAPVAAQMERGSPVGAGLLEGLVRGVGAAPPNVASTCTDAMVGFLDALPDRSSFAPPWRRPLASAVVRAAAARASDAFYASGRSFEDRDDATFNRLYHAGPCLYQLALALDETDVTEGELLASAPWLEEAVEAVLGEEEEEDSE</sequence>
<proteinExistence type="predicted"/>
<evidence type="ECO:0000313" key="2">
    <source>
        <dbReference type="Proteomes" id="UP000789595"/>
    </source>
</evidence>
<organism evidence="1 2">
    <name type="scientific">Pelagomonas calceolata</name>
    <dbReference type="NCBI Taxonomy" id="35677"/>
    <lineage>
        <taxon>Eukaryota</taxon>
        <taxon>Sar</taxon>
        <taxon>Stramenopiles</taxon>
        <taxon>Ochrophyta</taxon>
        <taxon>Pelagophyceae</taxon>
        <taxon>Pelagomonadales</taxon>
        <taxon>Pelagomonadaceae</taxon>
        <taxon>Pelagomonas</taxon>
    </lineage>
</organism>
<gene>
    <name evidence="1" type="ORF">PECAL_6P11250</name>
</gene>
<dbReference type="Proteomes" id="UP000789595">
    <property type="component" value="Unassembled WGS sequence"/>
</dbReference>
<comment type="caution">
    <text evidence="1">The sequence shown here is derived from an EMBL/GenBank/DDBJ whole genome shotgun (WGS) entry which is preliminary data.</text>
</comment>